<reference key="1">
    <citation type="journal article" date="2007" name="Nature">
        <title>The medaka draft genome and insights into vertebrate genome evolution.</title>
        <authorList>
            <person name="Kasahara M."/>
            <person name="Naruse K."/>
            <person name="Sasaki S."/>
            <person name="Nakatani Y."/>
            <person name="Qu W."/>
            <person name="Ahsan B."/>
            <person name="Yamada T."/>
            <person name="Nagayasu Y."/>
            <person name="Doi K."/>
            <person name="Kasai Y."/>
            <person name="Jindo T."/>
            <person name="Kobayashi D."/>
            <person name="Shimada A."/>
            <person name="Toyoda A."/>
            <person name="Kuroki Y."/>
            <person name="Fujiyama A."/>
            <person name="Sasaki T."/>
            <person name="Shimizu A."/>
            <person name="Asakawa S."/>
            <person name="Shimizu N."/>
            <person name="Hashimoto S."/>
            <person name="Yang J."/>
            <person name="Lee Y."/>
            <person name="Matsushima K."/>
            <person name="Sugano S."/>
            <person name="Sakaizumi M."/>
            <person name="Narita T."/>
            <person name="Ohishi K."/>
            <person name="Haga S."/>
            <person name="Ohta F."/>
            <person name="Nomoto H."/>
            <person name="Nogata K."/>
            <person name="Morishita T."/>
            <person name="Endo T."/>
            <person name="Shin-I T."/>
            <person name="Takeda H."/>
            <person name="Morishita S."/>
            <person name="Kohara Y."/>
        </authorList>
    </citation>
    <scope>NUCLEOTIDE SEQUENCE [LARGE SCALE GENOMIC DNA]</scope>
    <source>
        <strain>Hd-rR</strain>
    </source>
</reference>
<dbReference type="AlphaFoldDB" id="A0A3P9JP55"/>
<feature type="domain" description="Ig-like" evidence="1">
    <location>
        <begin position="333"/>
        <end position="389"/>
    </location>
</feature>
<dbReference type="PANTHER" id="PTHR46013:SF4">
    <property type="entry name" value="B-CELL RECEPTOR CD22-RELATED"/>
    <property type="match status" value="1"/>
</dbReference>
<dbReference type="InterPro" id="IPR003598">
    <property type="entry name" value="Ig_sub2"/>
</dbReference>
<feature type="domain" description="Ig-like" evidence="1">
    <location>
        <begin position="236"/>
        <end position="321"/>
    </location>
</feature>
<organism evidence="2 3">
    <name type="scientific">Oryzias latipes</name>
    <name type="common">Japanese rice fish</name>
    <name type="synonym">Japanese killifish</name>
    <dbReference type="NCBI Taxonomy" id="8090"/>
    <lineage>
        <taxon>Eukaryota</taxon>
        <taxon>Metazoa</taxon>
        <taxon>Chordata</taxon>
        <taxon>Craniata</taxon>
        <taxon>Vertebrata</taxon>
        <taxon>Euteleostomi</taxon>
        <taxon>Actinopterygii</taxon>
        <taxon>Neopterygii</taxon>
        <taxon>Teleostei</taxon>
        <taxon>Neoteleostei</taxon>
        <taxon>Acanthomorphata</taxon>
        <taxon>Ovalentaria</taxon>
        <taxon>Atherinomorphae</taxon>
        <taxon>Beloniformes</taxon>
        <taxon>Adrianichthyidae</taxon>
        <taxon>Oryziinae</taxon>
        <taxon>Oryzias</taxon>
    </lineage>
</organism>
<evidence type="ECO:0000313" key="3">
    <source>
        <dbReference type="Proteomes" id="UP000265200"/>
    </source>
</evidence>
<proteinExistence type="predicted"/>
<reference evidence="2 3" key="2">
    <citation type="submission" date="2017-04" db="EMBL/GenBank/DDBJ databases">
        <title>CpG methylation of centromeres and impact of large insertions on vertebrate speciation.</title>
        <authorList>
            <person name="Ichikawa K."/>
            <person name="Yoshimura J."/>
            <person name="Morishita S."/>
        </authorList>
    </citation>
    <scope>NUCLEOTIDE SEQUENCE</scope>
    <source>
        <strain evidence="2 3">HSOK</strain>
    </source>
</reference>
<dbReference type="PANTHER" id="PTHR46013">
    <property type="entry name" value="VASCULAR CELL ADHESION MOLECULE 1"/>
    <property type="match status" value="1"/>
</dbReference>
<dbReference type="SUPFAM" id="SSF48726">
    <property type="entry name" value="Immunoglobulin"/>
    <property type="match status" value="3"/>
</dbReference>
<evidence type="ECO:0000259" key="1">
    <source>
        <dbReference type="PROSITE" id="PS50835"/>
    </source>
</evidence>
<dbReference type="PROSITE" id="PS50835">
    <property type="entry name" value="IG_LIKE"/>
    <property type="match status" value="2"/>
</dbReference>
<dbReference type="SMART" id="SM00409">
    <property type="entry name" value="IG"/>
    <property type="match status" value="3"/>
</dbReference>
<protein>
    <recommendedName>
        <fullName evidence="1">Ig-like domain-containing protein</fullName>
    </recommendedName>
</protein>
<evidence type="ECO:0000313" key="2">
    <source>
        <dbReference type="Ensembl" id="ENSORLP00015033995.1"/>
    </source>
</evidence>
<dbReference type="SMART" id="SM00408">
    <property type="entry name" value="IGc2"/>
    <property type="match status" value="2"/>
</dbReference>
<sequence length="404" mass="46006">MRRWSAVGKNAQLPAGQERGGAGNLSCGLSFPARIIFFITDEEDWKVSYYDTEICRNKGSTVFIWCSYDYPTKLNRVRTTVEKSFWFIETAAEPVDLKEDPKFKDRVTYSRYGEYCDLQISEVRESDSGVYRFMFITNHKNRSFTGEPGVTLTVEELQVQFISRSEHQEYSDFQLKCFIKCDPNCLYEFVWFINGEETRSKIPSKTSQMFTFRRWTSSTDRISCDLRYYRMVHRSPEVYPPQNASVSVSPSAEILEGSSVTLTCSSDANPAANYTWFKDNQNYLNAVNVYHLPSININDSGIYVCKSENKHGWINSSVHIDVLFTLINAPIFPSASISGSGQILEGHSVTLTCSSDANPAANYTWFKENKDSLKSEEQMFTISDITAEDGRAVSGYLETKPITL</sequence>
<dbReference type="InterPro" id="IPR003599">
    <property type="entry name" value="Ig_sub"/>
</dbReference>
<dbReference type="Gene3D" id="2.60.40.10">
    <property type="entry name" value="Immunoglobulins"/>
    <property type="match status" value="3"/>
</dbReference>
<accession>A0A3P9JP55</accession>
<reference evidence="2" key="3">
    <citation type="submission" date="2025-08" db="UniProtKB">
        <authorList>
            <consortium name="Ensembl"/>
        </authorList>
    </citation>
    <scope>IDENTIFICATION</scope>
    <source>
        <strain evidence="2">HSOK</strain>
    </source>
</reference>
<name>A0A3P9JP55_ORYLA</name>
<dbReference type="InterPro" id="IPR036179">
    <property type="entry name" value="Ig-like_dom_sf"/>
</dbReference>
<dbReference type="InterPro" id="IPR013783">
    <property type="entry name" value="Ig-like_fold"/>
</dbReference>
<dbReference type="Pfam" id="PF13895">
    <property type="entry name" value="Ig_2"/>
    <property type="match status" value="1"/>
</dbReference>
<dbReference type="InterPro" id="IPR007110">
    <property type="entry name" value="Ig-like_dom"/>
</dbReference>
<dbReference type="Pfam" id="PF13927">
    <property type="entry name" value="Ig_3"/>
    <property type="match status" value="1"/>
</dbReference>
<dbReference type="Proteomes" id="UP000265200">
    <property type="component" value="Chromosome 1"/>
</dbReference>
<dbReference type="Ensembl" id="ENSORLT00015027409.1">
    <property type="protein sequence ID" value="ENSORLP00015033995.1"/>
    <property type="gene ID" value="ENSORLG00015019714.1"/>
</dbReference>
<reference evidence="2" key="4">
    <citation type="submission" date="2025-09" db="UniProtKB">
        <authorList>
            <consortium name="Ensembl"/>
        </authorList>
    </citation>
    <scope>IDENTIFICATION</scope>
    <source>
        <strain evidence="2">HSOK</strain>
    </source>
</reference>